<evidence type="ECO:0000256" key="4">
    <source>
        <dbReference type="ARBA" id="ARBA00022475"/>
    </source>
</evidence>
<gene>
    <name evidence="10" type="primary">arsB</name>
    <name evidence="10" type="ORF">EOE65_08400</name>
</gene>
<dbReference type="PANTHER" id="PTHR43057:SF1">
    <property type="entry name" value="ARSENICAL-RESISTANCE PROTEIN 3"/>
    <property type="match status" value="1"/>
</dbReference>
<feature type="transmembrane region" description="Helical" evidence="9">
    <location>
        <begin position="179"/>
        <end position="196"/>
    </location>
</feature>
<dbReference type="PIRSF" id="PIRSF005508">
    <property type="entry name" value="Acr3"/>
    <property type="match status" value="1"/>
</dbReference>
<comment type="subcellular location">
    <subcellularLocation>
        <location evidence="1 8">Cell membrane</location>
        <topology evidence="1 8">Multi-pass membrane protein</topology>
    </subcellularLocation>
</comment>
<dbReference type="InterPro" id="IPR002657">
    <property type="entry name" value="BilAc:Na_symport/Acr3"/>
</dbReference>
<sequence length="342" mass="37510">MGLFERYLSLWVALCIVAGVVLGNLAPALFVAVAQLEFAHVNLVVALFIWVMIYPMMVQIDFSAIKDVGKKPKGLLLTLVINWLIKPFTMALLGWFFFRVLMADWVDPQSATEYIAGMILLGVAPCTAMVFVWSQLTKGDPNYTLVQVSVNDLIMIFAFAPIAAFLLGVSDIEVPWETLLLSVVLYVVLPLLAGAWTRRQLEKQGDTERLNRFLQTLKPWSVLGLLATVVLLFGFQAKTIISQPETIGLIAIPLLVQTYGIFVIAYAAAYWLRLPHNVAAPACMIGTSNFFELAVAVAISLFGLHSGAALATVVGVLVEVPVMLSLVAIANRTAHWFDRAEA</sequence>
<dbReference type="PANTHER" id="PTHR43057">
    <property type="entry name" value="ARSENITE EFFLUX TRANSPORTER"/>
    <property type="match status" value="1"/>
</dbReference>
<comment type="similarity">
    <text evidence="2 8">Belongs to the arsenical resistance-3 (ACR3) (TC 2.A.59) family.</text>
</comment>
<accession>A0A437Q8W8</accession>
<proteinExistence type="inferred from homology"/>
<feature type="transmembrane region" description="Helical" evidence="9">
    <location>
        <begin position="7"/>
        <end position="33"/>
    </location>
</feature>
<evidence type="ECO:0000256" key="1">
    <source>
        <dbReference type="ARBA" id="ARBA00004651"/>
    </source>
</evidence>
<feature type="transmembrane region" description="Helical" evidence="9">
    <location>
        <begin position="145"/>
        <end position="167"/>
    </location>
</feature>
<evidence type="ECO:0000256" key="5">
    <source>
        <dbReference type="ARBA" id="ARBA00022692"/>
    </source>
</evidence>
<feature type="transmembrane region" description="Helical" evidence="9">
    <location>
        <begin position="74"/>
        <end position="98"/>
    </location>
</feature>
<evidence type="ECO:0000313" key="11">
    <source>
        <dbReference type="Proteomes" id="UP000282818"/>
    </source>
</evidence>
<evidence type="ECO:0000256" key="3">
    <source>
        <dbReference type="ARBA" id="ARBA00022448"/>
    </source>
</evidence>
<keyword evidence="5 8" id="KW-0812">Transmembrane</keyword>
<evidence type="ECO:0000256" key="7">
    <source>
        <dbReference type="ARBA" id="ARBA00023136"/>
    </source>
</evidence>
<dbReference type="InterPro" id="IPR038770">
    <property type="entry name" value="Na+/solute_symporter_sf"/>
</dbReference>
<dbReference type="Proteomes" id="UP000282818">
    <property type="component" value="Unassembled WGS sequence"/>
</dbReference>
<dbReference type="RefSeq" id="WP_127693866.1">
    <property type="nucleotide sequence ID" value="NZ_SACQ01000003.1"/>
</dbReference>
<feature type="transmembrane region" description="Helical" evidence="9">
    <location>
        <begin position="217"/>
        <end position="235"/>
    </location>
</feature>
<evidence type="ECO:0000256" key="9">
    <source>
        <dbReference type="SAM" id="Phobius"/>
    </source>
</evidence>
<feature type="transmembrane region" description="Helical" evidence="9">
    <location>
        <begin position="114"/>
        <end position="133"/>
    </location>
</feature>
<evidence type="ECO:0000256" key="6">
    <source>
        <dbReference type="ARBA" id="ARBA00022989"/>
    </source>
</evidence>
<dbReference type="FunFam" id="1.20.1530.20:FF:000020">
    <property type="entry name" value="Arsenical-resistance membrane protein"/>
    <property type="match status" value="1"/>
</dbReference>
<reference evidence="10 11" key="1">
    <citation type="submission" date="2019-01" db="EMBL/GenBank/DDBJ databases">
        <authorList>
            <person name="Chen W.-M."/>
        </authorList>
    </citation>
    <scope>NUCLEOTIDE SEQUENCE [LARGE SCALE GENOMIC DNA]</scope>
    <source>
        <strain evidence="10 11">HPM-16</strain>
    </source>
</reference>
<dbReference type="InterPro" id="IPR004706">
    <property type="entry name" value="Arsenical-R_Acr3"/>
</dbReference>
<protein>
    <submittedName>
        <fullName evidence="10">ACR3 family arsenite efflux transporter</fullName>
    </submittedName>
</protein>
<name>A0A437Q8W8_9GAMM</name>
<dbReference type="GO" id="GO:0015297">
    <property type="term" value="F:antiporter activity"/>
    <property type="evidence" value="ECO:0007669"/>
    <property type="project" value="UniProtKB-UniRule"/>
</dbReference>
<feature type="transmembrane region" description="Helical" evidence="9">
    <location>
        <begin position="247"/>
        <end position="272"/>
    </location>
</feature>
<dbReference type="Pfam" id="PF01758">
    <property type="entry name" value="SBF"/>
    <property type="match status" value="1"/>
</dbReference>
<feature type="transmembrane region" description="Helical" evidence="9">
    <location>
        <begin position="39"/>
        <end position="62"/>
    </location>
</feature>
<dbReference type="NCBIfam" id="TIGR00832">
    <property type="entry name" value="acr3"/>
    <property type="match status" value="1"/>
</dbReference>
<dbReference type="AlphaFoldDB" id="A0A437Q8W8"/>
<evidence type="ECO:0000256" key="8">
    <source>
        <dbReference type="PIRNR" id="PIRNR005508"/>
    </source>
</evidence>
<organism evidence="10 11">
    <name type="scientific">Neptunomonas marina</name>
    <dbReference type="NCBI Taxonomy" id="1815562"/>
    <lineage>
        <taxon>Bacteria</taxon>
        <taxon>Pseudomonadati</taxon>
        <taxon>Pseudomonadota</taxon>
        <taxon>Gammaproteobacteria</taxon>
        <taxon>Oceanospirillales</taxon>
        <taxon>Oceanospirillaceae</taxon>
        <taxon>Neptunomonas</taxon>
    </lineage>
</organism>
<dbReference type="Gene3D" id="1.20.1530.20">
    <property type="match status" value="1"/>
</dbReference>
<evidence type="ECO:0000313" key="10">
    <source>
        <dbReference type="EMBL" id="RVU31021.1"/>
    </source>
</evidence>
<keyword evidence="7 8" id="KW-0472">Membrane</keyword>
<feature type="transmembrane region" description="Helical" evidence="9">
    <location>
        <begin position="308"/>
        <end position="329"/>
    </location>
</feature>
<dbReference type="GO" id="GO:0005886">
    <property type="term" value="C:plasma membrane"/>
    <property type="evidence" value="ECO:0007669"/>
    <property type="project" value="UniProtKB-SubCell"/>
</dbReference>
<dbReference type="EMBL" id="SACQ01000003">
    <property type="protein sequence ID" value="RVU31021.1"/>
    <property type="molecule type" value="Genomic_DNA"/>
</dbReference>
<keyword evidence="3 8" id="KW-0813">Transport</keyword>
<dbReference type="GO" id="GO:0015105">
    <property type="term" value="F:arsenite transmembrane transporter activity"/>
    <property type="evidence" value="ECO:0007669"/>
    <property type="project" value="TreeGrafter"/>
</dbReference>
<keyword evidence="11" id="KW-1185">Reference proteome</keyword>
<dbReference type="GO" id="GO:0015104">
    <property type="term" value="F:antimonite transmembrane transporter activity"/>
    <property type="evidence" value="ECO:0007669"/>
    <property type="project" value="TreeGrafter"/>
</dbReference>
<feature type="transmembrane region" description="Helical" evidence="9">
    <location>
        <begin position="279"/>
        <end position="302"/>
    </location>
</feature>
<comment type="caution">
    <text evidence="10">The sequence shown here is derived from an EMBL/GenBank/DDBJ whole genome shotgun (WGS) entry which is preliminary data.</text>
</comment>
<evidence type="ECO:0000256" key="2">
    <source>
        <dbReference type="ARBA" id="ARBA00010110"/>
    </source>
</evidence>
<keyword evidence="6 8" id="KW-1133">Transmembrane helix</keyword>
<keyword evidence="4 8" id="KW-1003">Cell membrane</keyword>